<gene>
    <name evidence="1" type="ORF">QE152_g32608</name>
</gene>
<organism evidence="1 2">
    <name type="scientific">Popillia japonica</name>
    <name type="common">Japanese beetle</name>
    <dbReference type="NCBI Taxonomy" id="7064"/>
    <lineage>
        <taxon>Eukaryota</taxon>
        <taxon>Metazoa</taxon>
        <taxon>Ecdysozoa</taxon>
        <taxon>Arthropoda</taxon>
        <taxon>Hexapoda</taxon>
        <taxon>Insecta</taxon>
        <taxon>Pterygota</taxon>
        <taxon>Neoptera</taxon>
        <taxon>Endopterygota</taxon>
        <taxon>Coleoptera</taxon>
        <taxon>Polyphaga</taxon>
        <taxon>Scarabaeiformia</taxon>
        <taxon>Scarabaeidae</taxon>
        <taxon>Rutelinae</taxon>
        <taxon>Popillia</taxon>
    </lineage>
</organism>
<reference evidence="1 2" key="1">
    <citation type="journal article" date="2024" name="BMC Genomics">
        <title>De novo assembly and annotation of Popillia japonica's genome with initial clues to its potential as an invasive pest.</title>
        <authorList>
            <person name="Cucini C."/>
            <person name="Boschi S."/>
            <person name="Funari R."/>
            <person name="Cardaioli E."/>
            <person name="Iannotti N."/>
            <person name="Marturano G."/>
            <person name="Paoli F."/>
            <person name="Bruttini M."/>
            <person name="Carapelli A."/>
            <person name="Frati F."/>
            <person name="Nardi F."/>
        </authorList>
    </citation>
    <scope>NUCLEOTIDE SEQUENCE [LARGE SCALE GENOMIC DNA]</scope>
    <source>
        <strain evidence="1">DMR45628</strain>
    </source>
</reference>
<dbReference type="Proteomes" id="UP001458880">
    <property type="component" value="Unassembled WGS sequence"/>
</dbReference>
<keyword evidence="2" id="KW-1185">Reference proteome</keyword>
<accession>A0AAW1IYU2</accession>
<name>A0AAW1IYU2_POPJA</name>
<dbReference type="AlphaFoldDB" id="A0AAW1IYU2"/>
<proteinExistence type="predicted"/>
<sequence length="83" mass="9308">MNRQLQLPQRARAIAKLEEGEEKGDLNDILSKVSASDKAILDGEDIKFFKDTQYMELPIVDIPLKVGGCCTVGSKRGRKDRMK</sequence>
<comment type="caution">
    <text evidence="1">The sequence shown here is derived from an EMBL/GenBank/DDBJ whole genome shotgun (WGS) entry which is preliminary data.</text>
</comment>
<evidence type="ECO:0000313" key="1">
    <source>
        <dbReference type="EMBL" id="KAK9695376.1"/>
    </source>
</evidence>
<evidence type="ECO:0000313" key="2">
    <source>
        <dbReference type="Proteomes" id="UP001458880"/>
    </source>
</evidence>
<dbReference type="EMBL" id="JASPKY010000483">
    <property type="protein sequence ID" value="KAK9695376.1"/>
    <property type="molecule type" value="Genomic_DNA"/>
</dbReference>
<protein>
    <submittedName>
        <fullName evidence="1">Uncharacterized protein</fullName>
    </submittedName>
</protein>